<feature type="non-terminal residue" evidence="2">
    <location>
        <position position="74"/>
    </location>
</feature>
<dbReference type="Proteomes" id="UP000485058">
    <property type="component" value="Unassembled WGS sequence"/>
</dbReference>
<keyword evidence="1" id="KW-1133">Transmembrane helix</keyword>
<evidence type="ECO:0000313" key="2">
    <source>
        <dbReference type="EMBL" id="GFH33578.1"/>
    </source>
</evidence>
<dbReference type="AlphaFoldDB" id="A0A6A0ALX0"/>
<dbReference type="EMBL" id="BLLF01008987">
    <property type="protein sequence ID" value="GFH33578.1"/>
    <property type="molecule type" value="Genomic_DNA"/>
</dbReference>
<sequence>MDAMDTSTPFTVDWHSLCTIAIVLTVGSVAASAGVGGGAIFIPLLQAVAGFGLKDSTALSQALITAGSLVTVAL</sequence>
<evidence type="ECO:0000313" key="3">
    <source>
        <dbReference type="Proteomes" id="UP000485058"/>
    </source>
</evidence>
<feature type="transmembrane region" description="Helical" evidence="1">
    <location>
        <begin position="20"/>
        <end position="45"/>
    </location>
</feature>
<organism evidence="2 3">
    <name type="scientific">Haematococcus lacustris</name>
    <name type="common">Green alga</name>
    <name type="synonym">Haematococcus pluvialis</name>
    <dbReference type="NCBI Taxonomy" id="44745"/>
    <lineage>
        <taxon>Eukaryota</taxon>
        <taxon>Viridiplantae</taxon>
        <taxon>Chlorophyta</taxon>
        <taxon>core chlorophytes</taxon>
        <taxon>Chlorophyceae</taxon>
        <taxon>CS clade</taxon>
        <taxon>Chlamydomonadales</taxon>
        <taxon>Haematococcaceae</taxon>
        <taxon>Haematococcus</taxon>
    </lineage>
</organism>
<evidence type="ECO:0008006" key="4">
    <source>
        <dbReference type="Google" id="ProtNLM"/>
    </source>
</evidence>
<gene>
    <name evidence="2" type="ORF">HaLaN_32973</name>
</gene>
<accession>A0A6A0ALX0</accession>
<name>A0A6A0ALX0_HAELA</name>
<keyword evidence="1" id="KW-0812">Transmembrane</keyword>
<keyword evidence="3" id="KW-1185">Reference proteome</keyword>
<reference evidence="2 3" key="1">
    <citation type="submission" date="2020-02" db="EMBL/GenBank/DDBJ databases">
        <title>Draft genome sequence of Haematococcus lacustris strain NIES-144.</title>
        <authorList>
            <person name="Morimoto D."/>
            <person name="Nakagawa S."/>
            <person name="Yoshida T."/>
            <person name="Sawayama S."/>
        </authorList>
    </citation>
    <scope>NUCLEOTIDE SEQUENCE [LARGE SCALE GENOMIC DNA]</scope>
    <source>
        <strain evidence="2 3">NIES-144</strain>
    </source>
</reference>
<evidence type="ECO:0000256" key="1">
    <source>
        <dbReference type="SAM" id="Phobius"/>
    </source>
</evidence>
<protein>
    <recommendedName>
        <fullName evidence="4">Sulfite exporter TauE/SafE family protein</fullName>
    </recommendedName>
</protein>
<keyword evidence="1" id="KW-0472">Membrane</keyword>
<comment type="caution">
    <text evidence="2">The sequence shown here is derived from an EMBL/GenBank/DDBJ whole genome shotgun (WGS) entry which is preliminary data.</text>
</comment>
<proteinExistence type="predicted"/>